<gene>
    <name evidence="3" type="ORF">EHF44_05525</name>
</gene>
<dbReference type="EMBL" id="CP033969">
    <property type="protein sequence ID" value="AZG12942.1"/>
    <property type="molecule type" value="Genomic_DNA"/>
</dbReference>
<organism evidence="3 4">
    <name type="scientific">Cupriavidus pauculus</name>
    <dbReference type="NCBI Taxonomy" id="82633"/>
    <lineage>
        <taxon>Bacteria</taxon>
        <taxon>Pseudomonadati</taxon>
        <taxon>Pseudomonadota</taxon>
        <taxon>Betaproteobacteria</taxon>
        <taxon>Burkholderiales</taxon>
        <taxon>Burkholderiaceae</taxon>
        <taxon>Cupriavidus</taxon>
    </lineage>
</organism>
<evidence type="ECO:0000313" key="4">
    <source>
        <dbReference type="Proteomes" id="UP000270411"/>
    </source>
</evidence>
<reference evidence="4" key="1">
    <citation type="submission" date="2018-11" db="EMBL/GenBank/DDBJ databases">
        <title>FDA dAtabase for Regulatory Grade micrObial Sequences (FDA-ARGOS): Supporting development and validation of Infectious Disease Dx tests.</title>
        <authorList>
            <person name="Goldberg B."/>
            <person name="Campos J."/>
            <person name="Tallon L."/>
            <person name="Sadzewicz L."/>
            <person name="Zhao X."/>
            <person name="Vavikolanu K."/>
            <person name="Mehta A."/>
            <person name="Aluvathingal J."/>
            <person name="Nadendla S."/>
            <person name="Geyer C."/>
            <person name="Nandy P."/>
            <person name="Yan Y."/>
            <person name="Sichtig H."/>
        </authorList>
    </citation>
    <scope>NUCLEOTIDE SEQUENCE [LARGE SCALE GENOMIC DNA]</scope>
    <source>
        <strain evidence="4">FDAARGOS_614</strain>
    </source>
</reference>
<feature type="region of interest" description="Disordered" evidence="1">
    <location>
        <begin position="101"/>
        <end position="120"/>
    </location>
</feature>
<accession>A0A3G8H0D5</accession>
<dbReference type="Proteomes" id="UP000270411">
    <property type="component" value="Chromosome 1"/>
</dbReference>
<keyword evidence="2" id="KW-0812">Transmembrane</keyword>
<evidence type="ECO:0000256" key="1">
    <source>
        <dbReference type="SAM" id="MobiDB-lite"/>
    </source>
</evidence>
<feature type="transmembrane region" description="Helical" evidence="2">
    <location>
        <begin position="12"/>
        <end position="35"/>
    </location>
</feature>
<dbReference type="Pfam" id="PF09919">
    <property type="entry name" value="DUF2149"/>
    <property type="match status" value="1"/>
</dbReference>
<dbReference type="OrthoDB" id="199365at2"/>
<dbReference type="RefSeq" id="WP_124682826.1">
    <property type="nucleotide sequence ID" value="NZ_CP033969.1"/>
</dbReference>
<dbReference type="KEGG" id="cpau:EHF44_05525"/>
<protein>
    <submittedName>
        <fullName evidence="3">DUF2149 domain-containing protein</fullName>
    </submittedName>
</protein>
<evidence type="ECO:0000256" key="2">
    <source>
        <dbReference type="SAM" id="Phobius"/>
    </source>
</evidence>
<keyword evidence="2" id="KW-0472">Membrane</keyword>
<sequence length="120" mass="12819">MKFLDESEADDPILSVVNLIDVFLVVIAALLVTVAQNPLNPFLHQDVTVISNPGKPNMEIVSRQGEKIVRYQASGQAGAGDGIKAGVAYRMKDGSMVYVPEVTQTGGTDRAPSQPEPARP</sequence>
<evidence type="ECO:0000313" key="3">
    <source>
        <dbReference type="EMBL" id="AZG12942.1"/>
    </source>
</evidence>
<dbReference type="InterPro" id="IPR018676">
    <property type="entry name" value="DUF2149"/>
</dbReference>
<proteinExistence type="predicted"/>
<dbReference type="AlphaFoldDB" id="A0A3G8H0D5"/>
<name>A0A3G8H0D5_9BURK</name>
<keyword evidence="2" id="KW-1133">Transmembrane helix</keyword>